<evidence type="ECO:0000313" key="1">
    <source>
        <dbReference type="EMBL" id="APT87270.1"/>
    </source>
</evidence>
<evidence type="ECO:0000313" key="2">
    <source>
        <dbReference type="Proteomes" id="UP000185479"/>
    </source>
</evidence>
<dbReference type="AlphaFoldDB" id="A0A1L7CN52"/>
<proteinExistence type="predicted"/>
<name>A0A1L7CN52_CORFL</name>
<dbReference type="EMBL" id="CP009246">
    <property type="protein sequence ID" value="APT87270.1"/>
    <property type="molecule type" value="Genomic_DNA"/>
</dbReference>
<dbReference type="Proteomes" id="UP000185479">
    <property type="component" value="Chromosome"/>
</dbReference>
<gene>
    <name evidence="1" type="ORF">CFLV_08710</name>
</gene>
<keyword evidence="2" id="KW-1185">Reference proteome</keyword>
<accession>A0A1L7CN52</accession>
<sequence length="158" mass="17383">MGTKPKLITVEGHVGEVHGAFCDSPEDYDCAINFIIRDLERVTECKSYDRLVSANLVKISGIVSVPEGGHPNGVDSTYWPGFVSWSTVGDDGVDRPTDIFGECLPENGIRGAWPQSLFPGDSKEFTQYMEVPETAKTLRLTDTVTQSGRWEFALDGDH</sequence>
<protein>
    <submittedName>
        <fullName evidence="1">Uncharacterized protein</fullName>
    </submittedName>
</protein>
<dbReference type="KEGG" id="cfc:CFLV_08710"/>
<reference evidence="1 2" key="1">
    <citation type="submission" date="2014-08" db="EMBL/GenBank/DDBJ databases">
        <title>Complete genome sequence of Corynebacterium flavescens OJ8(T)(=DSM 20296(T)), isolated from cheese.</title>
        <authorList>
            <person name="Ruckert C."/>
            <person name="Albersmeier A."/>
            <person name="Winkler A."/>
            <person name="Kalinowski J."/>
        </authorList>
    </citation>
    <scope>NUCLEOTIDE SEQUENCE [LARGE SCALE GENOMIC DNA]</scope>
    <source>
        <strain evidence="1 2">OJ8</strain>
    </source>
</reference>
<organism evidence="1 2">
    <name type="scientific">Corynebacterium flavescens</name>
    <dbReference type="NCBI Taxonomy" id="28028"/>
    <lineage>
        <taxon>Bacteria</taxon>
        <taxon>Bacillati</taxon>
        <taxon>Actinomycetota</taxon>
        <taxon>Actinomycetes</taxon>
        <taxon>Mycobacteriales</taxon>
        <taxon>Corynebacteriaceae</taxon>
        <taxon>Corynebacterium</taxon>
    </lineage>
</organism>